<dbReference type="InterPro" id="IPR000182">
    <property type="entry name" value="GNAT_dom"/>
</dbReference>
<evidence type="ECO:0000259" key="1">
    <source>
        <dbReference type="PROSITE" id="PS51186"/>
    </source>
</evidence>
<dbReference type="Pfam" id="PF13302">
    <property type="entry name" value="Acetyltransf_3"/>
    <property type="match status" value="1"/>
</dbReference>
<evidence type="ECO:0000313" key="2">
    <source>
        <dbReference type="EMBL" id="SEI67786.1"/>
    </source>
</evidence>
<protein>
    <submittedName>
        <fullName evidence="2">Ribosomal-protein-alanine N-acetyltransferase</fullName>
    </submittedName>
</protein>
<dbReference type="Proteomes" id="UP000183077">
    <property type="component" value="Unassembled WGS sequence"/>
</dbReference>
<proteinExistence type="predicted"/>
<reference evidence="2 3" key="1">
    <citation type="submission" date="2016-10" db="EMBL/GenBank/DDBJ databases">
        <authorList>
            <person name="de Groot N.N."/>
        </authorList>
    </citation>
    <scope>NUCLEOTIDE SEQUENCE [LARGE SCALE GENOMIC DNA]</scope>
    <source>
        <strain evidence="2 3">DSM 23048</strain>
    </source>
</reference>
<name>A0A1H6SLJ5_9FLAO</name>
<dbReference type="InterPro" id="IPR016181">
    <property type="entry name" value="Acyl_CoA_acyltransferase"/>
</dbReference>
<dbReference type="AlphaFoldDB" id="A0A1H6SLJ5"/>
<dbReference type="PROSITE" id="PS51186">
    <property type="entry name" value="GNAT"/>
    <property type="match status" value="1"/>
</dbReference>
<dbReference type="PANTHER" id="PTHR43441:SF11">
    <property type="entry name" value="RIBOSOMAL-PROTEIN-SERINE ACETYLTRANSFERASE"/>
    <property type="match status" value="1"/>
</dbReference>
<dbReference type="EMBL" id="FNYS01000003">
    <property type="protein sequence ID" value="SEI67786.1"/>
    <property type="molecule type" value="Genomic_DNA"/>
</dbReference>
<keyword evidence="2" id="KW-0808">Transferase</keyword>
<dbReference type="InterPro" id="IPR051908">
    <property type="entry name" value="Ribosomal_N-acetyltransferase"/>
</dbReference>
<dbReference type="GO" id="GO:0008999">
    <property type="term" value="F:protein-N-terminal-alanine acetyltransferase activity"/>
    <property type="evidence" value="ECO:0007669"/>
    <property type="project" value="TreeGrafter"/>
</dbReference>
<dbReference type="PANTHER" id="PTHR43441">
    <property type="entry name" value="RIBOSOMAL-PROTEIN-SERINE ACETYLTRANSFERASE"/>
    <property type="match status" value="1"/>
</dbReference>
<dbReference type="SUPFAM" id="SSF55729">
    <property type="entry name" value="Acyl-CoA N-acyltransferases (Nat)"/>
    <property type="match status" value="1"/>
</dbReference>
<dbReference type="Gene3D" id="3.40.630.30">
    <property type="match status" value="1"/>
</dbReference>
<dbReference type="GO" id="GO:0005737">
    <property type="term" value="C:cytoplasm"/>
    <property type="evidence" value="ECO:0007669"/>
    <property type="project" value="TreeGrafter"/>
</dbReference>
<dbReference type="GO" id="GO:1990189">
    <property type="term" value="F:protein N-terminal-serine acetyltransferase activity"/>
    <property type="evidence" value="ECO:0007669"/>
    <property type="project" value="TreeGrafter"/>
</dbReference>
<sequence length="195" mass="22907">MTLLTKLKMREFIFDCVDTTRFELRILECETYQEFLKIATDEEMLYYIGIPSTEVAEEKKKAQYGFRTYNKSYLMFLIIDRETSEILGYCGYHTWYLEHDRAEIGYGLYSDNWKGKGVMTEVLNTVLHYGFTEMNLRRVEAFISPDNVASLSTVKKFGFIKEGQLRSHYVKGDNIEDSVVYSLLINEYNSMNSNK</sequence>
<evidence type="ECO:0000313" key="3">
    <source>
        <dbReference type="Proteomes" id="UP000183077"/>
    </source>
</evidence>
<gene>
    <name evidence="2" type="ORF">SAMN04488018_10314</name>
</gene>
<organism evidence="2 3">
    <name type="scientific">Myroides marinus</name>
    <dbReference type="NCBI Taxonomy" id="703342"/>
    <lineage>
        <taxon>Bacteria</taxon>
        <taxon>Pseudomonadati</taxon>
        <taxon>Bacteroidota</taxon>
        <taxon>Flavobacteriia</taxon>
        <taxon>Flavobacteriales</taxon>
        <taxon>Flavobacteriaceae</taxon>
        <taxon>Myroides</taxon>
    </lineage>
</organism>
<accession>A0A1H6SLJ5</accession>
<feature type="domain" description="N-acetyltransferase" evidence="1">
    <location>
        <begin position="22"/>
        <end position="186"/>
    </location>
</feature>